<reference evidence="2" key="1">
    <citation type="journal article" date="2019" name="Sci. Rep.">
        <title>Draft genome of Tanacetum cinerariifolium, the natural source of mosquito coil.</title>
        <authorList>
            <person name="Yamashiro T."/>
            <person name="Shiraishi A."/>
            <person name="Satake H."/>
            <person name="Nakayama K."/>
        </authorList>
    </citation>
    <scope>NUCLEOTIDE SEQUENCE</scope>
</reference>
<feature type="region of interest" description="Disordered" evidence="1">
    <location>
        <begin position="30"/>
        <end position="52"/>
    </location>
</feature>
<organism evidence="2">
    <name type="scientific">Tanacetum cinerariifolium</name>
    <name type="common">Dalmatian daisy</name>
    <name type="synonym">Chrysanthemum cinerariifolium</name>
    <dbReference type="NCBI Taxonomy" id="118510"/>
    <lineage>
        <taxon>Eukaryota</taxon>
        <taxon>Viridiplantae</taxon>
        <taxon>Streptophyta</taxon>
        <taxon>Embryophyta</taxon>
        <taxon>Tracheophyta</taxon>
        <taxon>Spermatophyta</taxon>
        <taxon>Magnoliopsida</taxon>
        <taxon>eudicotyledons</taxon>
        <taxon>Gunneridae</taxon>
        <taxon>Pentapetalae</taxon>
        <taxon>asterids</taxon>
        <taxon>campanulids</taxon>
        <taxon>Asterales</taxon>
        <taxon>Asteraceae</taxon>
        <taxon>Asteroideae</taxon>
        <taxon>Anthemideae</taxon>
        <taxon>Anthemidinae</taxon>
        <taxon>Tanacetum</taxon>
    </lineage>
</organism>
<gene>
    <name evidence="2" type="ORF">Tci_066128</name>
</gene>
<sequence>MVDVQVQQEIPTIHQTPLLDVLILVNPTMTTPTPSTTPPTTEAQATTVSATDPSPTVLLRLSELEKKVEALSKVDHSDVIEESVQANNPPNLLKSSTSSTSIDSSMKYELKNMLYNKMQKSGLFHTHDKHLDPYNALIGSIALDEAIAKGEIDAKKFLKMRHLIHNRVKIQMLMLDLNRLGLMIWKKLQKTQSNLMIWWALALTSQTSLSIVSKKTK</sequence>
<name>A0A6L2P6U2_TANCI</name>
<dbReference type="EMBL" id="BKCJ010011009">
    <property type="protein sequence ID" value="GEU94150.1"/>
    <property type="molecule type" value="Genomic_DNA"/>
</dbReference>
<dbReference type="AlphaFoldDB" id="A0A6L2P6U2"/>
<protein>
    <submittedName>
        <fullName evidence="2">Uncharacterized protein</fullName>
    </submittedName>
</protein>
<evidence type="ECO:0000256" key="1">
    <source>
        <dbReference type="SAM" id="MobiDB-lite"/>
    </source>
</evidence>
<comment type="caution">
    <text evidence="2">The sequence shown here is derived from an EMBL/GenBank/DDBJ whole genome shotgun (WGS) entry which is preliminary data.</text>
</comment>
<feature type="compositionally biased region" description="Low complexity" evidence="1">
    <location>
        <begin position="30"/>
        <end position="47"/>
    </location>
</feature>
<evidence type="ECO:0000313" key="2">
    <source>
        <dbReference type="EMBL" id="GEU94150.1"/>
    </source>
</evidence>
<proteinExistence type="predicted"/>
<accession>A0A6L2P6U2</accession>